<gene>
    <name evidence="1" type="ORF">Egran_02691</name>
</gene>
<dbReference type="EMBL" id="NPHW01003466">
    <property type="protein sequence ID" value="OXV09550.1"/>
    <property type="molecule type" value="Genomic_DNA"/>
</dbReference>
<accession>A0A232LZF3</accession>
<dbReference type="PANTHER" id="PTHR35391:SF7">
    <property type="entry name" value="C2H2-TYPE DOMAIN-CONTAINING PROTEIN"/>
    <property type="match status" value="1"/>
</dbReference>
<name>A0A232LZF3_9EURO</name>
<proteinExistence type="predicted"/>
<keyword evidence="2" id="KW-1185">Reference proteome</keyword>
<comment type="caution">
    <text evidence="1">The sequence shown here is derived from an EMBL/GenBank/DDBJ whole genome shotgun (WGS) entry which is preliminary data.</text>
</comment>
<evidence type="ECO:0000313" key="2">
    <source>
        <dbReference type="Proteomes" id="UP000243515"/>
    </source>
</evidence>
<protein>
    <recommendedName>
        <fullName evidence="3">C2H2-type domain-containing protein</fullName>
    </recommendedName>
</protein>
<organism evidence="1 2">
    <name type="scientific">Elaphomyces granulatus</name>
    <dbReference type="NCBI Taxonomy" id="519963"/>
    <lineage>
        <taxon>Eukaryota</taxon>
        <taxon>Fungi</taxon>
        <taxon>Dikarya</taxon>
        <taxon>Ascomycota</taxon>
        <taxon>Pezizomycotina</taxon>
        <taxon>Eurotiomycetes</taxon>
        <taxon>Eurotiomycetidae</taxon>
        <taxon>Eurotiales</taxon>
        <taxon>Elaphomycetaceae</taxon>
        <taxon>Elaphomyces</taxon>
    </lineage>
</organism>
<reference evidence="1 2" key="1">
    <citation type="journal article" date="2015" name="Environ. Microbiol.">
        <title>Metagenome sequence of Elaphomyces granulatus from sporocarp tissue reveals Ascomycota ectomycorrhizal fingerprints of genome expansion and a Proteobacteria-rich microbiome.</title>
        <authorList>
            <person name="Quandt C.A."/>
            <person name="Kohler A."/>
            <person name="Hesse C.N."/>
            <person name="Sharpton T.J."/>
            <person name="Martin F."/>
            <person name="Spatafora J.W."/>
        </authorList>
    </citation>
    <scope>NUCLEOTIDE SEQUENCE [LARGE SCALE GENOMIC DNA]</scope>
    <source>
        <strain evidence="1 2">OSC145934</strain>
    </source>
</reference>
<dbReference type="OrthoDB" id="6133115at2759"/>
<evidence type="ECO:0000313" key="1">
    <source>
        <dbReference type="EMBL" id="OXV09550.1"/>
    </source>
</evidence>
<sequence>MAVVSPIASACVHRFKQLCALFEDGKRQSSYEISPLQVRDSYGQFRIWAGNIGALQTLPSTSSLDYRLREVPKLSEQVIILLEDLEEALEDVRAIASGERENRVSTLVQADLEWLSINDEVDRARTSTDPSTPVSDPLSEIHEIFQSISETITSLFKLSILIRNNSSRDRYAKALASASKAPFDDRFDIDHVGNKFPRLYRDDMAWLRVRLGKAITHRRQYLRYCREHHEKLSKAPAVLYKSAASSELKFGTDLLEVQDQQSRLFNDETAISKPTSTLASTTASTMDPINLDADGLERLEDENEADDRSQTSYATSVGEDDNDNKLRVVHLEEVAILRQCKHVMRDLKPYVCTSETCDLKLFADRHTWFTHELQNHLVEWRCCFCSYSPQQSLKDFRDHVRKKHAGMFVDGQLPALARACQQPIDRLSPTACPFCDEWEAALRKSNSHISATTELVVTPQQFRHHVGRHMEQLALFAIPRGYKESGDAGS</sequence>
<dbReference type="AlphaFoldDB" id="A0A232LZF3"/>
<feature type="non-terminal residue" evidence="1">
    <location>
        <position position="490"/>
    </location>
</feature>
<evidence type="ECO:0008006" key="3">
    <source>
        <dbReference type="Google" id="ProtNLM"/>
    </source>
</evidence>
<dbReference type="PANTHER" id="PTHR35391">
    <property type="entry name" value="C2H2-TYPE DOMAIN-CONTAINING PROTEIN-RELATED"/>
    <property type="match status" value="1"/>
</dbReference>
<dbReference type="Proteomes" id="UP000243515">
    <property type="component" value="Unassembled WGS sequence"/>
</dbReference>